<dbReference type="Pfam" id="PF00293">
    <property type="entry name" value="NUDIX"/>
    <property type="match status" value="1"/>
</dbReference>
<dbReference type="PANTHER" id="PTHR43046:SF16">
    <property type="entry name" value="ADP-RIBOSE PYROPHOSPHATASE YJHB-RELATED"/>
    <property type="match status" value="1"/>
</dbReference>
<comment type="cofactor">
    <cofactor evidence="1">
        <name>Mg(2+)</name>
        <dbReference type="ChEBI" id="CHEBI:18420"/>
    </cofactor>
</comment>
<evidence type="ECO:0000313" key="5">
    <source>
        <dbReference type="Proteomes" id="UP000248790"/>
    </source>
</evidence>
<dbReference type="InterPro" id="IPR015797">
    <property type="entry name" value="NUDIX_hydrolase-like_dom_sf"/>
</dbReference>
<keyword evidence="5" id="KW-1185">Reference proteome</keyword>
<sequence length="162" mass="18945">MDIAREEVKRLYGNRLRLRVCGLCLIDEKLLMVRHRGIGPTDTFWCPPGGGPQFGETAYEALIREFHEETGLDIEVGELQFVNEFMQEPLHAMELFFDVRIVGGQLRQGFDPEMSADSQIITEVRLMTFEEIKRYPESEVHRMFQQCRSMEDVFHLKGYLKQ</sequence>
<dbReference type="OrthoDB" id="9810648at2"/>
<dbReference type="PANTHER" id="PTHR43046">
    <property type="entry name" value="GDP-MANNOSE MANNOSYL HYDROLASE"/>
    <property type="match status" value="1"/>
</dbReference>
<proteinExistence type="predicted"/>
<dbReference type="Proteomes" id="UP000248790">
    <property type="component" value="Unassembled WGS sequence"/>
</dbReference>
<dbReference type="PROSITE" id="PS00893">
    <property type="entry name" value="NUDIX_BOX"/>
    <property type="match status" value="1"/>
</dbReference>
<evidence type="ECO:0000256" key="1">
    <source>
        <dbReference type="ARBA" id="ARBA00001946"/>
    </source>
</evidence>
<dbReference type="GO" id="GO:0016787">
    <property type="term" value="F:hydrolase activity"/>
    <property type="evidence" value="ECO:0007669"/>
    <property type="project" value="UniProtKB-KW"/>
</dbReference>
<reference evidence="4 5" key="1">
    <citation type="submission" date="2018-06" db="EMBL/GenBank/DDBJ databases">
        <title>Genomic Encyclopedia of Archaeal and Bacterial Type Strains, Phase II (KMG-II): from individual species to whole genera.</title>
        <authorList>
            <person name="Goeker M."/>
        </authorList>
    </citation>
    <scope>NUCLEOTIDE SEQUENCE [LARGE SCALE GENOMIC DNA]</scope>
    <source>
        <strain evidence="4 5">DSM 21851</strain>
    </source>
</reference>
<keyword evidence="2" id="KW-0378">Hydrolase</keyword>
<organism evidence="4 5">
    <name type="scientific">Larkinella arboricola</name>
    <dbReference type="NCBI Taxonomy" id="643671"/>
    <lineage>
        <taxon>Bacteria</taxon>
        <taxon>Pseudomonadati</taxon>
        <taxon>Bacteroidota</taxon>
        <taxon>Cytophagia</taxon>
        <taxon>Cytophagales</taxon>
        <taxon>Spirosomataceae</taxon>
        <taxon>Larkinella</taxon>
    </lineage>
</organism>
<dbReference type="Gene3D" id="3.90.79.10">
    <property type="entry name" value="Nucleoside Triphosphate Pyrophosphohydrolase"/>
    <property type="match status" value="1"/>
</dbReference>
<feature type="domain" description="Nudix hydrolase" evidence="3">
    <location>
        <begin position="15"/>
        <end position="160"/>
    </location>
</feature>
<dbReference type="AlphaFoldDB" id="A0A327WUJ1"/>
<name>A0A327WUJ1_LARAB</name>
<gene>
    <name evidence="4" type="ORF">LX87_04896</name>
</gene>
<dbReference type="InterPro" id="IPR000086">
    <property type="entry name" value="NUDIX_hydrolase_dom"/>
</dbReference>
<evidence type="ECO:0000313" key="4">
    <source>
        <dbReference type="EMBL" id="RAJ92566.1"/>
    </source>
</evidence>
<dbReference type="PROSITE" id="PS51462">
    <property type="entry name" value="NUDIX"/>
    <property type="match status" value="1"/>
</dbReference>
<dbReference type="EMBL" id="QLMC01000007">
    <property type="protein sequence ID" value="RAJ92566.1"/>
    <property type="molecule type" value="Genomic_DNA"/>
</dbReference>
<protein>
    <submittedName>
        <fullName evidence="4">ADP-ribose pyrophosphatase YjhB (NUDIX family)</fullName>
    </submittedName>
</protein>
<dbReference type="SUPFAM" id="SSF55811">
    <property type="entry name" value="Nudix"/>
    <property type="match status" value="1"/>
</dbReference>
<comment type="caution">
    <text evidence="4">The sequence shown here is derived from an EMBL/GenBank/DDBJ whole genome shotgun (WGS) entry which is preliminary data.</text>
</comment>
<accession>A0A327WUJ1</accession>
<evidence type="ECO:0000256" key="2">
    <source>
        <dbReference type="ARBA" id="ARBA00022801"/>
    </source>
</evidence>
<evidence type="ECO:0000259" key="3">
    <source>
        <dbReference type="PROSITE" id="PS51462"/>
    </source>
</evidence>
<dbReference type="InterPro" id="IPR020084">
    <property type="entry name" value="NUDIX_hydrolase_CS"/>
</dbReference>
<dbReference type="CDD" id="cd18880">
    <property type="entry name" value="NUDIX_ADPRase"/>
    <property type="match status" value="1"/>
</dbReference>
<dbReference type="RefSeq" id="WP_111630906.1">
    <property type="nucleotide sequence ID" value="NZ_QLMC01000007.1"/>
</dbReference>